<dbReference type="PANTHER" id="PTHR10357">
    <property type="entry name" value="ALPHA-AMYLASE FAMILY MEMBER"/>
    <property type="match status" value="1"/>
</dbReference>
<dbReference type="SUPFAM" id="SSF51445">
    <property type="entry name" value="(Trans)glycosidases"/>
    <property type="match status" value="1"/>
</dbReference>
<reference evidence="2 3" key="1">
    <citation type="submission" date="2016-10" db="EMBL/GenBank/DDBJ databases">
        <title>Draft Genome sequence of Roseomonas sp. strain M3.</title>
        <authorList>
            <person name="Subhash Y."/>
            <person name="Lee S."/>
        </authorList>
    </citation>
    <scope>NUCLEOTIDE SEQUENCE [LARGE SCALE GENOMIC DNA]</scope>
    <source>
        <strain evidence="2 3">M3</strain>
    </source>
</reference>
<sequence length="880" mass="95625">MPLAAPVAETRPRATYRLQFHAGFTLDDAVPLVPYLARLGVGHLYASPLLPAAPGSTHGYDNTGHDAINPALGGEPALRRLVAALRQHGLGLLLDIVPNHMGVDGPHNPYWQDVFAHGRDSRYADFFDVDWDSPDPALNGKILAPFLGRSYGEALAEGELTLVAEGPTGLSVAYFDNRFPIRQGDADNILGERGGLEAHDPKSLTGTARLHGLLERQHYRLAWWRTASDEINWRRFFDVTGLAGLRAEDPKVFDASHAFLLRLYAEGLVDGLRIDHVDGLADPAGYCRKLRRRMAAVAHRRPAGAPAGEPYVVVEKILAAGEALPARWTTDGTTGYDFMDQVGALLHDPAGEAPLSALWREVTGSDLDFHGQELAARKQILRDNLAAELDAAARALHRLARGHLRSRDFSFNAIRRSLAELLLHMPVYRVYVRAGEPSQQDQRILAEAAGAARARLHPTDHAVLSHLLFWLAEDRPRNHPAGAARQMLLTARQRFQQLSSPTAAKSVEDTAFYRYGRLLSRNEVGSNPGLFSLPPDGFHQLSAARGRDFPDALLATATHDHKRGEDLRMRLAALAEMPDDWAAALRGFLAASQPLVQPLPDGPAPEPADAAMLFQMILASWPVGLDVADRAAVEAWTDRLQGWQQKAIREAKHRSGWAMPDEAYEGAAQDFLRAVLDPARHPELARGLQDFAARLAAPGALKSLAQTTLRLTVPGAPDLYQGTEFWDFSLVDPDNRRPVDYDARRAALEAGRSPEALLASWQDGAIKQQLIARLLAARAAHPALFRDGSHEPLAAPPGTLAFLRRHGGKTLLVAVPIRALPGGDSALPSAAAWGEASLPLPAALGAAAWRDLLNDQDIAAAPALRLAEGAWPLRILLASG</sequence>
<dbReference type="EMBL" id="MLCO01000077">
    <property type="protein sequence ID" value="ONG54998.1"/>
    <property type="molecule type" value="Genomic_DNA"/>
</dbReference>
<gene>
    <name evidence="2" type="ORF">BKE38_09740</name>
</gene>
<evidence type="ECO:0000259" key="1">
    <source>
        <dbReference type="SMART" id="SM00642"/>
    </source>
</evidence>
<dbReference type="GO" id="GO:0030980">
    <property type="term" value="P:alpha-glucan catabolic process"/>
    <property type="evidence" value="ECO:0007669"/>
    <property type="project" value="TreeGrafter"/>
</dbReference>
<dbReference type="InterPro" id="IPR012767">
    <property type="entry name" value="Trehalose_TreY"/>
</dbReference>
<dbReference type="GO" id="GO:0047470">
    <property type="term" value="F:(1,4)-alpha-D-glucan 1-alpha-D-glucosylmutase activity"/>
    <property type="evidence" value="ECO:0007669"/>
    <property type="project" value="TreeGrafter"/>
</dbReference>
<evidence type="ECO:0000313" key="3">
    <source>
        <dbReference type="Proteomes" id="UP000188879"/>
    </source>
</evidence>
<accession>A0A1V2H4F9</accession>
<dbReference type="AlphaFoldDB" id="A0A1V2H4F9"/>
<dbReference type="Pfam" id="PF00128">
    <property type="entry name" value="Alpha-amylase"/>
    <property type="match status" value="1"/>
</dbReference>
<comment type="caution">
    <text evidence="2">The sequence shown here is derived from an EMBL/GenBank/DDBJ whole genome shotgun (WGS) entry which is preliminary data.</text>
</comment>
<evidence type="ECO:0000313" key="2">
    <source>
        <dbReference type="EMBL" id="ONG54998.1"/>
    </source>
</evidence>
<organism evidence="2 3">
    <name type="scientific">Teichococcus deserti</name>
    <dbReference type="NCBI Taxonomy" id="1817963"/>
    <lineage>
        <taxon>Bacteria</taxon>
        <taxon>Pseudomonadati</taxon>
        <taxon>Pseudomonadota</taxon>
        <taxon>Alphaproteobacteria</taxon>
        <taxon>Acetobacterales</taxon>
        <taxon>Roseomonadaceae</taxon>
        <taxon>Roseomonas</taxon>
    </lineage>
</organism>
<keyword evidence="3" id="KW-1185">Reference proteome</keyword>
<dbReference type="Proteomes" id="UP000188879">
    <property type="component" value="Unassembled WGS sequence"/>
</dbReference>
<dbReference type="Gene3D" id="3.20.20.80">
    <property type="entry name" value="Glycosidases"/>
    <property type="match status" value="2"/>
</dbReference>
<feature type="domain" description="Glycosyl hydrolase family 13 catalytic" evidence="1">
    <location>
        <begin position="9"/>
        <end position="455"/>
    </location>
</feature>
<protein>
    <submittedName>
        <fullName evidence="2">Malto-oligosyltrehalose synthase</fullName>
    </submittedName>
</protein>
<dbReference type="CDD" id="cd11336">
    <property type="entry name" value="AmyAc_MTSase"/>
    <property type="match status" value="1"/>
</dbReference>
<dbReference type="PANTHER" id="PTHR10357:SF216">
    <property type="entry name" value="MALTOOLIGOSYL TREHALOSE SYNTHASE-RELATED"/>
    <property type="match status" value="1"/>
</dbReference>
<name>A0A1V2H4F9_9PROT</name>
<dbReference type="GO" id="GO:0005992">
    <property type="term" value="P:trehalose biosynthetic process"/>
    <property type="evidence" value="ECO:0007669"/>
    <property type="project" value="TreeGrafter"/>
</dbReference>
<dbReference type="NCBIfam" id="TIGR02401">
    <property type="entry name" value="trehalose_TreY"/>
    <property type="match status" value="1"/>
</dbReference>
<dbReference type="RefSeq" id="WP_076957154.1">
    <property type="nucleotide sequence ID" value="NZ_MLCO01000077.1"/>
</dbReference>
<dbReference type="SMART" id="SM00642">
    <property type="entry name" value="Aamy"/>
    <property type="match status" value="1"/>
</dbReference>
<dbReference type="Gene3D" id="3.30.1590.10">
    <property type="entry name" value="Maltooligosyl trehalose synthase, domain 2"/>
    <property type="match status" value="1"/>
</dbReference>
<dbReference type="OrthoDB" id="9761577at2"/>
<dbReference type="InterPro" id="IPR006047">
    <property type="entry name" value="GH13_cat_dom"/>
</dbReference>
<dbReference type="InterPro" id="IPR017853">
    <property type="entry name" value="GH"/>
</dbReference>
<proteinExistence type="predicted"/>